<comment type="caution">
    <text evidence="1">The sequence shown here is derived from an EMBL/GenBank/DDBJ whole genome shotgun (WGS) entry which is preliminary data.</text>
</comment>
<gene>
    <name evidence="1" type="ORF">LCGC14_2698140</name>
</gene>
<organism evidence="1">
    <name type="scientific">marine sediment metagenome</name>
    <dbReference type="NCBI Taxonomy" id="412755"/>
    <lineage>
        <taxon>unclassified sequences</taxon>
        <taxon>metagenomes</taxon>
        <taxon>ecological metagenomes</taxon>
    </lineage>
</organism>
<sequence>TRVDDSAGTGYHLTAANFDSTSFVEGNFQSLFNKWGYYNDGGTYIAPDMATWDGSAPVDDVDGNTLVYKGQAQYPMVARDASSFTGDGVAYFTITGLLTTDVITALSTDLPTCTINGRLDIAATDEVWGVTVTRAGSLWAYYPICEGQGNSIYDVSGNGRHGVGTNVANNNWTVQDLPDEDYLAEFGVTVVEYLGTTRLVPFLNTKVSQYSSVAPVINAGETYTDYPQGGKNLIPQTYVSMPENIWELYIADQQTRWEELTSGDVVIGEEYLIIQHSIVDFISVGAADNDVGTIFTATSTGITLSDVDILGLKTTQTGNKVEIDAILNDLTADVTVLTVDTIHFTADMVGGAAGEIYVYSAQVHQLITDDEVVISGTTDYNGQYSVTVVNDYVFSIACHIINNFSDGQSESFSEDFLLTSEPEDKILSYFNYKFK</sequence>
<evidence type="ECO:0000313" key="1">
    <source>
        <dbReference type="EMBL" id="KKK92913.1"/>
    </source>
</evidence>
<accession>A0A0F8ZGQ2</accession>
<feature type="non-terminal residue" evidence="1">
    <location>
        <position position="435"/>
    </location>
</feature>
<name>A0A0F8ZGQ2_9ZZZZ</name>
<dbReference type="AlphaFoldDB" id="A0A0F8ZGQ2"/>
<dbReference type="EMBL" id="LAZR01048002">
    <property type="protein sequence ID" value="KKK92913.1"/>
    <property type="molecule type" value="Genomic_DNA"/>
</dbReference>
<proteinExistence type="predicted"/>
<feature type="non-terminal residue" evidence="1">
    <location>
        <position position="1"/>
    </location>
</feature>
<reference evidence="1" key="1">
    <citation type="journal article" date="2015" name="Nature">
        <title>Complex archaea that bridge the gap between prokaryotes and eukaryotes.</title>
        <authorList>
            <person name="Spang A."/>
            <person name="Saw J.H."/>
            <person name="Jorgensen S.L."/>
            <person name="Zaremba-Niedzwiedzka K."/>
            <person name="Martijn J."/>
            <person name="Lind A.E."/>
            <person name="van Eijk R."/>
            <person name="Schleper C."/>
            <person name="Guy L."/>
            <person name="Ettema T.J."/>
        </authorList>
    </citation>
    <scope>NUCLEOTIDE SEQUENCE</scope>
</reference>
<protein>
    <submittedName>
        <fullName evidence="1">Uncharacterized protein</fullName>
    </submittedName>
</protein>